<evidence type="ECO:0000256" key="3">
    <source>
        <dbReference type="ARBA" id="ARBA00022842"/>
    </source>
</evidence>
<protein>
    <submittedName>
        <fullName evidence="4">Citrate lyase subunit beta</fullName>
    </submittedName>
</protein>
<dbReference type="PANTHER" id="PTHR32308">
    <property type="entry name" value="LYASE BETA SUBUNIT, PUTATIVE (AFU_ORTHOLOGUE AFUA_4G13030)-RELATED"/>
    <property type="match status" value="1"/>
</dbReference>
<gene>
    <name evidence="4" type="ORF">B5M42_17350</name>
</gene>
<dbReference type="InterPro" id="IPR039480">
    <property type="entry name" value="C-C_Bond_Lyase-like"/>
</dbReference>
<dbReference type="GO" id="GO:0006107">
    <property type="term" value="P:oxaloacetate metabolic process"/>
    <property type="evidence" value="ECO:0007669"/>
    <property type="project" value="TreeGrafter"/>
</dbReference>
<dbReference type="OrthoDB" id="9786940at2"/>
<evidence type="ECO:0000256" key="2">
    <source>
        <dbReference type="ARBA" id="ARBA00022723"/>
    </source>
</evidence>
<keyword evidence="3" id="KW-0460">Magnesium</keyword>
<dbReference type="InterPro" id="IPR015813">
    <property type="entry name" value="Pyrv/PenolPyrv_kinase-like_dom"/>
</dbReference>
<sequence length="406" mass="46817">MRYFQYLTPEEEQSLFYATPQIFDNTSNKELLAYAVGAALYMPGTRANIAEDLLAQKHEGLASIVIDLEDAIGDQQIEEAEASLLLQMQRISVLTSSGALPTARLPLIFIRVRGEEQLKRLLTLLEERIRLVTGFVFPKFTEENGESYFCMLEAYNRTKPQGYPDLYGMPILESSTVLFRETRTEALLGIKRILDRYHRYVLNVRIGATDFSSLFGLRRSPDMTIYDIAPIRDCIADIINVFGRMNQPYVISGPVWEYFANRERVLKPQLRQTLFEESLGGPRGRRLRMEYINTYVDGLIYEVMMDKENGMIGKTIIHPTHIKPVQSLYTVTHEEYVDAVSIIDNNDGRLGVIKSDYANKMNEVKPHLNWAQRILMRSKVYGVLHEQQHFISLLPEHQHVYLSHTR</sequence>
<evidence type="ECO:0000313" key="5">
    <source>
        <dbReference type="Proteomes" id="UP000298246"/>
    </source>
</evidence>
<dbReference type="GO" id="GO:0000287">
    <property type="term" value="F:magnesium ion binding"/>
    <property type="evidence" value="ECO:0007669"/>
    <property type="project" value="TreeGrafter"/>
</dbReference>
<dbReference type="RefSeq" id="WP_134755062.1">
    <property type="nucleotide sequence ID" value="NZ_MYFO02000015.1"/>
</dbReference>
<keyword evidence="4" id="KW-0456">Lyase</keyword>
<dbReference type="SUPFAM" id="SSF51621">
    <property type="entry name" value="Phosphoenolpyruvate/pyruvate domain"/>
    <property type="match status" value="1"/>
</dbReference>
<dbReference type="AlphaFoldDB" id="A0A4Y8PWF5"/>
<reference evidence="4 5" key="1">
    <citation type="submission" date="2017-03" db="EMBL/GenBank/DDBJ databases">
        <title>Isolation of Levoglucosan Utilizing Bacteria.</title>
        <authorList>
            <person name="Arya A.S."/>
        </authorList>
    </citation>
    <scope>NUCLEOTIDE SEQUENCE [LARGE SCALE GENOMIC DNA]</scope>
    <source>
        <strain evidence="4 5">MEC069</strain>
    </source>
</reference>
<name>A0A4Y8PWF5_9BACL</name>
<keyword evidence="2" id="KW-0479">Metal-binding</keyword>
<dbReference type="EMBL" id="MYFO01000025">
    <property type="protein sequence ID" value="TFE85516.1"/>
    <property type="molecule type" value="Genomic_DNA"/>
</dbReference>
<evidence type="ECO:0000313" key="4">
    <source>
        <dbReference type="EMBL" id="TFE85516.1"/>
    </source>
</evidence>
<comment type="caution">
    <text evidence="4">The sequence shown here is derived from an EMBL/GenBank/DDBJ whole genome shotgun (WGS) entry which is preliminary data.</text>
</comment>
<evidence type="ECO:0000256" key="1">
    <source>
        <dbReference type="ARBA" id="ARBA00001946"/>
    </source>
</evidence>
<organism evidence="4 5">
    <name type="scientific">Paenibacillus athensensis</name>
    <dbReference type="NCBI Taxonomy" id="1967502"/>
    <lineage>
        <taxon>Bacteria</taxon>
        <taxon>Bacillati</taxon>
        <taxon>Bacillota</taxon>
        <taxon>Bacilli</taxon>
        <taxon>Bacillales</taxon>
        <taxon>Paenibacillaceae</taxon>
        <taxon>Paenibacillus</taxon>
    </lineage>
</organism>
<dbReference type="PANTHER" id="PTHR32308:SF10">
    <property type="entry name" value="CITRATE LYASE SUBUNIT BETA"/>
    <property type="match status" value="1"/>
</dbReference>
<keyword evidence="5" id="KW-1185">Reference proteome</keyword>
<proteinExistence type="predicted"/>
<dbReference type="Pfam" id="PF15617">
    <property type="entry name" value="C-C_Bond_Lyase"/>
    <property type="match status" value="1"/>
</dbReference>
<dbReference type="Proteomes" id="UP000298246">
    <property type="component" value="Unassembled WGS sequence"/>
</dbReference>
<comment type="cofactor">
    <cofactor evidence="1">
        <name>Mg(2+)</name>
        <dbReference type="ChEBI" id="CHEBI:18420"/>
    </cofactor>
</comment>
<dbReference type="InterPro" id="IPR040442">
    <property type="entry name" value="Pyrv_kinase-like_dom_sf"/>
</dbReference>
<dbReference type="Gene3D" id="3.20.20.60">
    <property type="entry name" value="Phosphoenolpyruvate-binding domains"/>
    <property type="match status" value="1"/>
</dbReference>
<accession>A0A4Y8PWF5</accession>
<dbReference type="GO" id="GO:0016829">
    <property type="term" value="F:lyase activity"/>
    <property type="evidence" value="ECO:0007669"/>
    <property type="project" value="UniProtKB-KW"/>
</dbReference>